<protein>
    <submittedName>
        <fullName evidence="1">Uncharacterized protein</fullName>
    </submittedName>
</protein>
<accession>A0A1Y1YEG0</accession>
<name>A0A1Y1YEG0_9PLEO</name>
<keyword evidence="2" id="KW-1185">Reference proteome</keyword>
<evidence type="ECO:0000313" key="2">
    <source>
        <dbReference type="Proteomes" id="UP000193144"/>
    </source>
</evidence>
<reference evidence="1 2" key="1">
    <citation type="submission" date="2016-07" db="EMBL/GenBank/DDBJ databases">
        <title>Pervasive Adenine N6-methylation of Active Genes in Fungi.</title>
        <authorList>
            <consortium name="DOE Joint Genome Institute"/>
            <person name="Mondo S.J."/>
            <person name="Dannebaum R.O."/>
            <person name="Kuo R.C."/>
            <person name="Labutti K."/>
            <person name="Haridas S."/>
            <person name="Kuo A."/>
            <person name="Salamov A."/>
            <person name="Ahrendt S.R."/>
            <person name="Lipzen A."/>
            <person name="Sullivan W."/>
            <person name="Andreopoulos W.B."/>
            <person name="Clum A."/>
            <person name="Lindquist E."/>
            <person name="Daum C."/>
            <person name="Ramamoorthy G.K."/>
            <person name="Gryganskyi A."/>
            <person name="Culley D."/>
            <person name="Magnuson J.K."/>
            <person name="James T.Y."/>
            <person name="O'Malley M.A."/>
            <person name="Stajich J.E."/>
            <person name="Spatafora J.W."/>
            <person name="Visel A."/>
            <person name="Grigoriev I.V."/>
        </authorList>
    </citation>
    <scope>NUCLEOTIDE SEQUENCE [LARGE SCALE GENOMIC DNA]</scope>
    <source>
        <strain evidence="1 2">CBS 115471</strain>
    </source>
</reference>
<gene>
    <name evidence="1" type="ORF">BCR34DRAFT_593863</name>
</gene>
<organism evidence="1 2">
    <name type="scientific">Clohesyomyces aquaticus</name>
    <dbReference type="NCBI Taxonomy" id="1231657"/>
    <lineage>
        <taxon>Eukaryota</taxon>
        <taxon>Fungi</taxon>
        <taxon>Dikarya</taxon>
        <taxon>Ascomycota</taxon>
        <taxon>Pezizomycotina</taxon>
        <taxon>Dothideomycetes</taxon>
        <taxon>Pleosporomycetidae</taxon>
        <taxon>Pleosporales</taxon>
        <taxon>Lindgomycetaceae</taxon>
        <taxon>Clohesyomyces</taxon>
    </lineage>
</organism>
<dbReference type="OrthoDB" id="5326588at2759"/>
<comment type="caution">
    <text evidence="1">The sequence shown here is derived from an EMBL/GenBank/DDBJ whole genome shotgun (WGS) entry which is preliminary data.</text>
</comment>
<sequence>MRHLDREKSKTWGKAIRPIVIKRRYSSRKGSLSCLGPDEVRPQVHFIGSTQVCRAAFERSFLSSAHVVGCALLSLMLRLDKGAMVSFLDDRARCWEFKFILKDMPFLKELNEKWLE</sequence>
<dbReference type="AlphaFoldDB" id="A0A1Y1YEG0"/>
<dbReference type="EMBL" id="MCFA01000257">
    <property type="protein sequence ID" value="ORX96431.1"/>
    <property type="molecule type" value="Genomic_DNA"/>
</dbReference>
<dbReference type="Proteomes" id="UP000193144">
    <property type="component" value="Unassembled WGS sequence"/>
</dbReference>
<evidence type="ECO:0000313" key="1">
    <source>
        <dbReference type="EMBL" id="ORX96431.1"/>
    </source>
</evidence>
<proteinExistence type="predicted"/>